<evidence type="ECO:0000256" key="3">
    <source>
        <dbReference type="ARBA" id="ARBA00022475"/>
    </source>
</evidence>
<evidence type="ECO:0000256" key="7">
    <source>
        <dbReference type="ARBA" id="ARBA00023136"/>
    </source>
</evidence>
<keyword evidence="13" id="KW-1185">Reference proteome</keyword>
<dbReference type="Pfam" id="PF02096">
    <property type="entry name" value="60KD_IMP"/>
    <property type="match status" value="1"/>
</dbReference>
<evidence type="ECO:0000259" key="11">
    <source>
        <dbReference type="Pfam" id="PF02096"/>
    </source>
</evidence>
<feature type="transmembrane region" description="Helical" evidence="10">
    <location>
        <begin position="95"/>
        <end position="120"/>
    </location>
</feature>
<dbReference type="InterPro" id="IPR047196">
    <property type="entry name" value="YidC_ALB_C"/>
</dbReference>
<evidence type="ECO:0000313" key="12">
    <source>
        <dbReference type="EMBL" id="MFC6387314.1"/>
    </source>
</evidence>
<dbReference type="CDD" id="cd20070">
    <property type="entry name" value="5TM_YidC_Alb3"/>
    <property type="match status" value="1"/>
</dbReference>
<sequence>MSHFVDPFTMMINSTAAFFGHNYGIAIIILTLLIRIILAPLMVRQYIRQFDMRKKMDELKPELTAIQKRMSETKDSSEKQKIQMEMMGLYKEHNVNPFSSIGCLPIIIQMPILMGFYYAIRNSHDIATHRFLWFSLGHADLTLTIIAGIVYFLQFRISQKLMPTLSSDQQQNSMQWIGLMSPIMIVFASLSTSAALPLYWVVGGLFLIGQTYVSHLVLKSRESQAQG</sequence>
<accession>A0ABW1WI69</accession>
<dbReference type="PANTHER" id="PTHR12428">
    <property type="entry name" value="OXA1"/>
    <property type="match status" value="1"/>
</dbReference>
<comment type="similarity">
    <text evidence="9">Belongs to the OXA1/ALB3/YidC family.</text>
</comment>
<keyword evidence="4 9" id="KW-0812">Transmembrane</keyword>
<evidence type="ECO:0000256" key="1">
    <source>
        <dbReference type="ARBA" id="ARBA00004651"/>
    </source>
</evidence>
<dbReference type="InterPro" id="IPR028055">
    <property type="entry name" value="YidC/Oxa/ALB_C"/>
</dbReference>
<comment type="subcellular location">
    <subcellularLocation>
        <location evidence="1">Cell membrane</location>
        <topology evidence="1">Multi-pass membrane protein</topology>
    </subcellularLocation>
    <subcellularLocation>
        <location evidence="9">Membrane</location>
        <topology evidence="9">Multi-pass membrane protein</topology>
    </subcellularLocation>
</comment>
<protein>
    <submittedName>
        <fullName evidence="12">Membrane protein insertase YidC</fullName>
    </submittedName>
</protein>
<keyword evidence="2" id="KW-0813">Transport</keyword>
<evidence type="ECO:0000256" key="9">
    <source>
        <dbReference type="RuleBase" id="RU003945"/>
    </source>
</evidence>
<reference evidence="13" key="1">
    <citation type="journal article" date="2019" name="Int. J. Syst. Evol. Microbiol.">
        <title>The Global Catalogue of Microorganisms (GCM) 10K type strain sequencing project: providing services to taxonomists for standard genome sequencing and annotation.</title>
        <authorList>
            <consortium name="The Broad Institute Genomics Platform"/>
            <consortium name="The Broad Institute Genome Sequencing Center for Infectious Disease"/>
            <person name="Wu L."/>
            <person name="Ma J."/>
        </authorList>
    </citation>
    <scope>NUCLEOTIDE SEQUENCE [LARGE SCALE GENOMIC DNA]</scope>
    <source>
        <strain evidence="13">CCUG 42001</strain>
    </source>
</reference>
<dbReference type="InterPro" id="IPR001708">
    <property type="entry name" value="YidC/ALB3/OXA1/COX18"/>
</dbReference>
<organism evidence="12 13">
    <name type="scientific">Sporolactobacillus kofuensis</name>
    <dbReference type="NCBI Taxonomy" id="269672"/>
    <lineage>
        <taxon>Bacteria</taxon>
        <taxon>Bacillati</taxon>
        <taxon>Bacillota</taxon>
        <taxon>Bacilli</taxon>
        <taxon>Bacillales</taxon>
        <taxon>Sporolactobacillaceae</taxon>
        <taxon>Sporolactobacillus</taxon>
    </lineage>
</organism>
<dbReference type="PRINTS" id="PR00701">
    <property type="entry name" value="60KDINNERMP"/>
</dbReference>
<name>A0ABW1WI69_9BACL</name>
<evidence type="ECO:0000256" key="5">
    <source>
        <dbReference type="ARBA" id="ARBA00022927"/>
    </source>
</evidence>
<evidence type="ECO:0000313" key="13">
    <source>
        <dbReference type="Proteomes" id="UP001596267"/>
    </source>
</evidence>
<keyword evidence="5" id="KW-0653">Protein transport</keyword>
<dbReference type="EMBL" id="JBHSTQ010000012">
    <property type="protein sequence ID" value="MFC6387314.1"/>
    <property type="molecule type" value="Genomic_DNA"/>
</dbReference>
<proteinExistence type="inferred from homology"/>
<evidence type="ECO:0000256" key="10">
    <source>
        <dbReference type="SAM" id="Phobius"/>
    </source>
</evidence>
<feature type="transmembrane region" description="Helical" evidence="10">
    <location>
        <begin position="20"/>
        <end position="43"/>
    </location>
</feature>
<keyword evidence="7 10" id="KW-0472">Membrane</keyword>
<keyword evidence="6 10" id="KW-1133">Transmembrane helix</keyword>
<feature type="transmembrane region" description="Helical" evidence="10">
    <location>
        <begin position="132"/>
        <end position="153"/>
    </location>
</feature>
<evidence type="ECO:0000256" key="6">
    <source>
        <dbReference type="ARBA" id="ARBA00022989"/>
    </source>
</evidence>
<keyword evidence="3" id="KW-1003">Cell membrane</keyword>
<keyword evidence="8" id="KW-0143">Chaperone</keyword>
<dbReference type="NCBIfam" id="TIGR03592">
    <property type="entry name" value="yidC_oxa1_cterm"/>
    <property type="match status" value="1"/>
</dbReference>
<comment type="caution">
    <text evidence="12">The sequence shown here is derived from an EMBL/GenBank/DDBJ whole genome shotgun (WGS) entry which is preliminary data.</text>
</comment>
<evidence type="ECO:0000256" key="8">
    <source>
        <dbReference type="ARBA" id="ARBA00023186"/>
    </source>
</evidence>
<feature type="transmembrane region" description="Helical" evidence="10">
    <location>
        <begin position="198"/>
        <end position="218"/>
    </location>
</feature>
<feature type="domain" description="Membrane insertase YidC/Oxa/ALB C-terminal" evidence="11">
    <location>
        <begin position="23"/>
        <end position="213"/>
    </location>
</feature>
<dbReference type="Proteomes" id="UP001596267">
    <property type="component" value="Unassembled WGS sequence"/>
</dbReference>
<evidence type="ECO:0000256" key="4">
    <source>
        <dbReference type="ARBA" id="ARBA00022692"/>
    </source>
</evidence>
<gene>
    <name evidence="12" type="primary">yidC</name>
    <name evidence="12" type="ORF">ACFP7A_11925</name>
</gene>
<dbReference type="RefSeq" id="WP_253076911.1">
    <property type="nucleotide sequence ID" value="NZ_JAMXWN010000012.1"/>
</dbReference>
<evidence type="ECO:0000256" key="2">
    <source>
        <dbReference type="ARBA" id="ARBA00022448"/>
    </source>
</evidence>
<dbReference type="PANTHER" id="PTHR12428:SF65">
    <property type="entry name" value="CYTOCHROME C OXIDASE ASSEMBLY PROTEIN COX18, MITOCHONDRIAL"/>
    <property type="match status" value="1"/>
</dbReference>
<feature type="transmembrane region" description="Helical" evidence="10">
    <location>
        <begin position="174"/>
        <end position="192"/>
    </location>
</feature>